<dbReference type="Proteomes" id="UP000631300">
    <property type="component" value="Unassembled WGS sequence"/>
</dbReference>
<evidence type="ECO:0000313" key="2">
    <source>
        <dbReference type="Proteomes" id="UP000631300"/>
    </source>
</evidence>
<reference evidence="1" key="2">
    <citation type="submission" date="2020-09" db="EMBL/GenBank/DDBJ databases">
        <authorList>
            <person name="Sun Q."/>
            <person name="Kim S."/>
        </authorList>
    </citation>
    <scope>NUCLEOTIDE SEQUENCE</scope>
    <source>
        <strain evidence="1">KCTC 22164</strain>
    </source>
</reference>
<organism evidence="1 2">
    <name type="scientific">Alteromonas halophila</name>
    <dbReference type="NCBI Taxonomy" id="516698"/>
    <lineage>
        <taxon>Bacteria</taxon>
        <taxon>Pseudomonadati</taxon>
        <taxon>Pseudomonadota</taxon>
        <taxon>Gammaproteobacteria</taxon>
        <taxon>Alteromonadales</taxon>
        <taxon>Alteromonadaceae</taxon>
        <taxon>Alteromonas/Salinimonas group</taxon>
        <taxon>Alteromonas</taxon>
    </lineage>
</organism>
<keyword evidence="2" id="KW-1185">Reference proteome</keyword>
<comment type="caution">
    <text evidence="1">The sequence shown here is derived from an EMBL/GenBank/DDBJ whole genome shotgun (WGS) entry which is preliminary data.</text>
</comment>
<dbReference type="RefSeq" id="WP_189403165.1">
    <property type="nucleotide sequence ID" value="NZ_BMXP01000001.1"/>
</dbReference>
<evidence type="ECO:0000313" key="1">
    <source>
        <dbReference type="EMBL" id="GGW73436.1"/>
    </source>
</evidence>
<sequence>MQKLRTEKIQRISSGFAHCAFTDLIACPDRPGHLLCAYRVAHHHMSQDGYIEVALLSSAGTLLHRQRLHLSGWDLRDPQFSIDDRNRLWLTAYAKSFHPDGTVSRSRNISWFSANGDSWSGMHWFGENRWWLWRLVWRNQHAYSLAYQRKARRLDLFVGHPGKAMHRDVQGVLKETHPDNAFPNETELHFDADGTLWALARRDGGNMHAQLGWATPPYRRWSWTELDRYIGGPAWLPFGNSHMLVCGRDFSSNSVSSKLWLLQLTTGKLEVLTTLPSAGDTSYPGLVLDGDTLYISYYSSHIDACARVYLASLTGLTGLRNIVKQREV</sequence>
<accession>A0A918MUI8</accession>
<dbReference type="SUPFAM" id="SSF82171">
    <property type="entry name" value="DPP6 N-terminal domain-like"/>
    <property type="match status" value="1"/>
</dbReference>
<proteinExistence type="predicted"/>
<dbReference type="AlphaFoldDB" id="A0A918MUI8"/>
<gene>
    <name evidence="1" type="ORF">GCM10007391_01350</name>
</gene>
<reference evidence="1" key="1">
    <citation type="journal article" date="2014" name="Int. J. Syst. Evol. Microbiol.">
        <title>Complete genome sequence of Corynebacterium casei LMG S-19264T (=DSM 44701T), isolated from a smear-ripened cheese.</title>
        <authorList>
            <consortium name="US DOE Joint Genome Institute (JGI-PGF)"/>
            <person name="Walter F."/>
            <person name="Albersmeier A."/>
            <person name="Kalinowski J."/>
            <person name="Ruckert C."/>
        </authorList>
    </citation>
    <scope>NUCLEOTIDE SEQUENCE</scope>
    <source>
        <strain evidence="1">KCTC 22164</strain>
    </source>
</reference>
<dbReference type="EMBL" id="BMXP01000001">
    <property type="protein sequence ID" value="GGW73436.1"/>
    <property type="molecule type" value="Genomic_DNA"/>
</dbReference>
<protein>
    <submittedName>
        <fullName evidence="1">Uncharacterized protein</fullName>
    </submittedName>
</protein>
<name>A0A918MUI8_9ALTE</name>